<comment type="caution">
    <text evidence="2">The sequence shown here is derived from an EMBL/GenBank/DDBJ whole genome shotgun (WGS) entry which is preliminary data.</text>
</comment>
<accession>A0A6P2C2L5</accession>
<reference evidence="2 3" key="1">
    <citation type="submission" date="2018-11" db="EMBL/GenBank/DDBJ databases">
        <title>Trebonia kvetii gen.nov., sp.nov., a novel acidophilic actinobacterium, and proposal of the new actinobacterial family Treboniaceae fam. nov.</title>
        <authorList>
            <person name="Rapoport D."/>
            <person name="Sagova-Mareckova M."/>
            <person name="Sedlacek I."/>
            <person name="Provaznik J."/>
            <person name="Kralova S."/>
            <person name="Pavlinic D."/>
            <person name="Benes V."/>
            <person name="Kopecky J."/>
        </authorList>
    </citation>
    <scope>NUCLEOTIDE SEQUENCE [LARGE SCALE GENOMIC DNA]</scope>
    <source>
        <strain evidence="2 3">15Tr583</strain>
    </source>
</reference>
<keyword evidence="3" id="KW-1185">Reference proteome</keyword>
<evidence type="ECO:0000256" key="1">
    <source>
        <dbReference type="SAM" id="MobiDB-lite"/>
    </source>
</evidence>
<evidence type="ECO:0000313" key="2">
    <source>
        <dbReference type="EMBL" id="TVZ03733.1"/>
    </source>
</evidence>
<evidence type="ECO:0000313" key="3">
    <source>
        <dbReference type="Proteomes" id="UP000460272"/>
    </source>
</evidence>
<dbReference type="Proteomes" id="UP000460272">
    <property type="component" value="Unassembled WGS sequence"/>
</dbReference>
<proteinExistence type="predicted"/>
<gene>
    <name evidence="2" type="ORF">EAS64_14795</name>
</gene>
<dbReference type="RefSeq" id="WP_145853607.1">
    <property type="nucleotide sequence ID" value="NZ_RPFW01000003.1"/>
</dbReference>
<dbReference type="EMBL" id="RPFW01000003">
    <property type="protein sequence ID" value="TVZ03733.1"/>
    <property type="molecule type" value="Genomic_DNA"/>
</dbReference>
<dbReference type="AlphaFoldDB" id="A0A6P2C2L5"/>
<protein>
    <submittedName>
        <fullName evidence="2">Uncharacterized protein</fullName>
    </submittedName>
</protein>
<name>A0A6P2C2L5_9ACTN</name>
<organism evidence="2 3">
    <name type="scientific">Trebonia kvetii</name>
    <dbReference type="NCBI Taxonomy" id="2480626"/>
    <lineage>
        <taxon>Bacteria</taxon>
        <taxon>Bacillati</taxon>
        <taxon>Actinomycetota</taxon>
        <taxon>Actinomycetes</taxon>
        <taxon>Streptosporangiales</taxon>
        <taxon>Treboniaceae</taxon>
        <taxon>Trebonia</taxon>
    </lineage>
</organism>
<feature type="region of interest" description="Disordered" evidence="1">
    <location>
        <begin position="188"/>
        <end position="211"/>
    </location>
</feature>
<feature type="compositionally biased region" description="Basic and acidic residues" evidence="1">
    <location>
        <begin position="190"/>
        <end position="199"/>
    </location>
</feature>
<sequence length="266" mass="29980">MCPDPDPQDRRRVDLDLYEHLIRQGVAEADERGTAIDHVTARRMALWLLPRSQDDPDFMRHLIRFAQTGAVTRALNPKLRQRAWSASHPNRPYASRLLQYVVARGEDRGPIGPNFSAVCEQMDQADAKLIDLRDRLRDSGRRQQPPPEAGYRPVITLAHHDPESQTVTLILDTDTATAAIHAITSSATNREAHTREIQRESQNLPPGSFGKQNRETIAFQEARTAARLRAVERAYQAAINHEGTPASELAQLRPRVVGPNREMDVE</sequence>